<keyword evidence="2" id="KW-1185">Reference proteome</keyword>
<dbReference type="AlphaFoldDB" id="A0A7J8JWQ3"/>
<name>A0A7J8JWQ3_MOLMO</name>
<proteinExistence type="predicted"/>
<comment type="caution">
    <text evidence="1">The sequence shown here is derived from an EMBL/GenBank/DDBJ whole genome shotgun (WGS) entry which is preliminary data.</text>
</comment>
<reference evidence="1 2" key="1">
    <citation type="journal article" date="2020" name="Nature">
        <title>Six reference-quality genomes reveal evolution of bat adaptations.</title>
        <authorList>
            <person name="Jebb D."/>
            <person name="Huang Z."/>
            <person name="Pippel M."/>
            <person name="Hughes G.M."/>
            <person name="Lavrichenko K."/>
            <person name="Devanna P."/>
            <person name="Winkler S."/>
            <person name="Jermiin L.S."/>
            <person name="Skirmuntt E.C."/>
            <person name="Katzourakis A."/>
            <person name="Burkitt-Gray L."/>
            <person name="Ray D.A."/>
            <person name="Sullivan K.A.M."/>
            <person name="Roscito J.G."/>
            <person name="Kirilenko B.M."/>
            <person name="Davalos L.M."/>
            <person name="Corthals A.P."/>
            <person name="Power M.L."/>
            <person name="Jones G."/>
            <person name="Ransome R.D."/>
            <person name="Dechmann D.K.N."/>
            <person name="Locatelli A.G."/>
            <person name="Puechmaille S.J."/>
            <person name="Fedrigo O."/>
            <person name="Jarvis E.D."/>
            <person name="Hiller M."/>
            <person name="Vernes S.C."/>
            <person name="Myers E.W."/>
            <person name="Teeling E.C."/>
        </authorList>
    </citation>
    <scope>NUCLEOTIDE SEQUENCE [LARGE SCALE GENOMIC DNA]</scope>
    <source>
        <strain evidence="1">MMolMol1</strain>
        <tissue evidence="1">Muscle</tissue>
    </source>
</reference>
<dbReference type="EMBL" id="JACASF010000001">
    <property type="protein sequence ID" value="KAF6500745.1"/>
    <property type="molecule type" value="Genomic_DNA"/>
</dbReference>
<accession>A0A7J8JWQ3</accession>
<dbReference type="Proteomes" id="UP000550707">
    <property type="component" value="Unassembled WGS sequence"/>
</dbReference>
<evidence type="ECO:0000313" key="1">
    <source>
        <dbReference type="EMBL" id="KAF6500745.1"/>
    </source>
</evidence>
<sequence length="141" mass="15766">MVRGLNVHRLNKTQKVFGLGGAPSFPLRAPACPARLRGHSSPENVGCFVFSLFTCKSLLISYNSLRSLCSNAYPEHLSSSPLPPITCPGVHLYCFHTSLPNGDLRTQNFGLESFRKHSSAPSSRLNEWMVFHKIPRFCFSW</sequence>
<dbReference type="InParanoid" id="A0A7J8JWQ3"/>
<gene>
    <name evidence="1" type="ORF">HJG59_007801</name>
</gene>
<evidence type="ECO:0000313" key="2">
    <source>
        <dbReference type="Proteomes" id="UP000550707"/>
    </source>
</evidence>
<organism evidence="1 2">
    <name type="scientific">Molossus molossus</name>
    <name type="common">Pallas' mastiff bat</name>
    <name type="synonym">Vespertilio molossus</name>
    <dbReference type="NCBI Taxonomy" id="27622"/>
    <lineage>
        <taxon>Eukaryota</taxon>
        <taxon>Metazoa</taxon>
        <taxon>Chordata</taxon>
        <taxon>Craniata</taxon>
        <taxon>Vertebrata</taxon>
        <taxon>Euteleostomi</taxon>
        <taxon>Mammalia</taxon>
        <taxon>Eutheria</taxon>
        <taxon>Laurasiatheria</taxon>
        <taxon>Chiroptera</taxon>
        <taxon>Yangochiroptera</taxon>
        <taxon>Molossidae</taxon>
        <taxon>Molossus</taxon>
    </lineage>
</organism>
<protein>
    <submittedName>
        <fullName evidence="1">Uncharacterized protein</fullName>
    </submittedName>
</protein>